<dbReference type="InterPro" id="IPR051446">
    <property type="entry name" value="HTH_trans_reg/aminotransferase"/>
</dbReference>
<dbReference type="Gene3D" id="3.40.640.10">
    <property type="entry name" value="Type I PLP-dependent aspartate aminotransferase-like (Major domain)"/>
    <property type="match status" value="1"/>
</dbReference>
<feature type="domain" description="Aminotransferase class I/classII large" evidence="1">
    <location>
        <begin position="11"/>
        <end position="308"/>
    </location>
</feature>
<dbReference type="RefSeq" id="WP_168820188.1">
    <property type="nucleotide sequence ID" value="NZ_CP051217.1"/>
</dbReference>
<dbReference type="InterPro" id="IPR015421">
    <property type="entry name" value="PyrdxlP-dep_Trfase_major"/>
</dbReference>
<dbReference type="CDD" id="cd00609">
    <property type="entry name" value="AAT_like"/>
    <property type="match status" value="1"/>
</dbReference>
<evidence type="ECO:0000313" key="2">
    <source>
        <dbReference type="EMBL" id="QJB69920.1"/>
    </source>
</evidence>
<dbReference type="InterPro" id="IPR015424">
    <property type="entry name" value="PyrdxlP-dep_Trfase"/>
</dbReference>
<sequence>MADAAGAHPSSDYGCALGLSDLRNEISGYLRRARGLTVGPDQIIITNGTIHALHLLSSLFLNSSNQVFVENPGYQLAWQTFALTGAEIVPVPVDEDGLIVGAIPKDASRARFLYITPSHQFPTGSRLSLGRRRALIDWAHQNQILIIEDDYDGEFRYDVPQLAPLAALSNNCVIYCGTFSKTLFPDLRVGYVVANPAIITAMAKLRTMTEYAPNSIIQGALTRFIADHHFERHIQKMRKIYARKRMILSQAIEASAFPAKLTGLNSGLNAVVELKVEDSATVISRKLQAQGVNIPAVSHYAIENSVADNRLILGYADASEEQLFDGIQCLDKI</sequence>
<gene>
    <name evidence="2" type="ORF">HF685_12010</name>
</gene>
<dbReference type="PANTHER" id="PTHR46577:SF1">
    <property type="entry name" value="HTH-TYPE TRANSCRIPTIONAL REGULATORY PROTEIN GABR"/>
    <property type="match status" value="1"/>
</dbReference>
<proteinExistence type="predicted"/>
<keyword evidence="2" id="KW-0808">Transferase</keyword>
<reference evidence="2 3" key="1">
    <citation type="submission" date="2020-04" db="EMBL/GenBank/DDBJ databases">
        <title>Genome sequence for Sphingorhabdus sp. strain M1.</title>
        <authorList>
            <person name="Park S.-J."/>
        </authorList>
    </citation>
    <scope>NUCLEOTIDE SEQUENCE [LARGE SCALE GENOMIC DNA]</scope>
    <source>
        <strain evidence="2 3">JK6</strain>
    </source>
</reference>
<dbReference type="SUPFAM" id="SSF53383">
    <property type="entry name" value="PLP-dependent transferases"/>
    <property type="match status" value="1"/>
</dbReference>
<protein>
    <submittedName>
        <fullName evidence="2">PLP-dependent aminotransferase family protein</fullName>
    </submittedName>
</protein>
<dbReference type="EMBL" id="CP051217">
    <property type="protein sequence ID" value="QJB69920.1"/>
    <property type="molecule type" value="Genomic_DNA"/>
</dbReference>
<dbReference type="AlphaFoldDB" id="A0A6H2DNF6"/>
<keyword evidence="3" id="KW-1185">Reference proteome</keyword>
<keyword evidence="2" id="KW-0032">Aminotransferase</keyword>
<dbReference type="PANTHER" id="PTHR46577">
    <property type="entry name" value="HTH-TYPE TRANSCRIPTIONAL REGULATORY PROTEIN GABR"/>
    <property type="match status" value="1"/>
</dbReference>
<dbReference type="GO" id="GO:0030170">
    <property type="term" value="F:pyridoxal phosphate binding"/>
    <property type="evidence" value="ECO:0007669"/>
    <property type="project" value="InterPro"/>
</dbReference>
<name>A0A6H2DNF6_9SPHN</name>
<dbReference type="KEGG" id="phao:HF685_12010"/>
<evidence type="ECO:0000259" key="1">
    <source>
        <dbReference type="Pfam" id="PF00155"/>
    </source>
</evidence>
<dbReference type="Proteomes" id="UP000501600">
    <property type="component" value="Chromosome"/>
</dbReference>
<organism evidence="2 3">
    <name type="scientific">Parasphingorhabdus halotolerans</name>
    <dbReference type="NCBI Taxonomy" id="2725558"/>
    <lineage>
        <taxon>Bacteria</taxon>
        <taxon>Pseudomonadati</taxon>
        <taxon>Pseudomonadota</taxon>
        <taxon>Alphaproteobacteria</taxon>
        <taxon>Sphingomonadales</taxon>
        <taxon>Sphingomonadaceae</taxon>
        <taxon>Parasphingorhabdus</taxon>
    </lineage>
</organism>
<dbReference type="InterPro" id="IPR004839">
    <property type="entry name" value="Aminotransferase_I/II_large"/>
</dbReference>
<dbReference type="GO" id="GO:0008483">
    <property type="term" value="F:transaminase activity"/>
    <property type="evidence" value="ECO:0007669"/>
    <property type="project" value="UniProtKB-KW"/>
</dbReference>
<dbReference type="Pfam" id="PF00155">
    <property type="entry name" value="Aminotran_1_2"/>
    <property type="match status" value="1"/>
</dbReference>
<accession>A0A6H2DNF6</accession>
<evidence type="ECO:0000313" key="3">
    <source>
        <dbReference type="Proteomes" id="UP000501600"/>
    </source>
</evidence>